<feature type="compositionally biased region" description="Basic and acidic residues" evidence="1">
    <location>
        <begin position="382"/>
        <end position="414"/>
    </location>
</feature>
<accession>A0A7S3DDX5</accession>
<evidence type="ECO:0000313" key="2">
    <source>
        <dbReference type="EMBL" id="CAE0254702.1"/>
    </source>
</evidence>
<gene>
    <name evidence="2" type="ORF">PBIL07802_LOCUS16950</name>
    <name evidence="3" type="ORF">PBIL07802_LOCUS16956</name>
</gene>
<feature type="compositionally biased region" description="Basic and acidic residues" evidence="1">
    <location>
        <begin position="55"/>
        <end position="65"/>
    </location>
</feature>
<feature type="compositionally biased region" description="Low complexity" evidence="1">
    <location>
        <begin position="12"/>
        <end position="22"/>
    </location>
</feature>
<feature type="compositionally biased region" description="Basic residues" evidence="1">
    <location>
        <begin position="1"/>
        <end position="11"/>
    </location>
</feature>
<evidence type="ECO:0000313" key="3">
    <source>
        <dbReference type="EMBL" id="CAE0254708.1"/>
    </source>
</evidence>
<reference evidence="2" key="1">
    <citation type="submission" date="2021-01" db="EMBL/GenBank/DDBJ databases">
        <authorList>
            <person name="Corre E."/>
            <person name="Pelletier E."/>
            <person name="Niang G."/>
            <person name="Scheremetjew M."/>
            <person name="Finn R."/>
            <person name="Kale V."/>
            <person name="Holt S."/>
            <person name="Cochrane G."/>
            <person name="Meng A."/>
            <person name="Brown T."/>
            <person name="Cohen L."/>
        </authorList>
    </citation>
    <scope>NUCLEOTIDE SEQUENCE</scope>
    <source>
        <strain evidence="2">NIES-2562</strain>
    </source>
</reference>
<sequence>MVKRSKKRSKAKNPSNPSSSASETGQQCSLQMCVVLYKQTDDPEIKVKYASKESLRAEQVPRDGFSRPSTKTAKLDRPLFTEKGDKIDSLVVVDQSRCRSLSSHETESYDQQGRKKISTIETDKKKGVRSENEGAKKAGNEGDNAMFLFANEFMYQSVKGDNVTDISWGSTSTPTSSGQEVDTKGSLQVKTLGDIFENEALNRAMNDDDKLFFQDLKLLDRIRQDMLHETASRTTAEAAKEVRSRVEKEIQHREVRQLYSEFERNHYRYRFRNTNCVLHFPESVRQKLRERCLHMMNFYSYASHVEKVMKTEIEKEMEKNRQFTKEAIEDAMSKAEKKREEERKEERKEREEERKEREEERKKWEEFMKLVMEQMRKGSRKERKEDLDETNKERNTETNEETDRVGEEQNRTQE</sequence>
<feature type="region of interest" description="Disordered" evidence="1">
    <location>
        <begin position="55"/>
        <end position="77"/>
    </location>
</feature>
<dbReference type="EMBL" id="HBIB01026260">
    <property type="protein sequence ID" value="CAE0254708.1"/>
    <property type="molecule type" value="Transcribed_RNA"/>
</dbReference>
<feature type="region of interest" description="Disordered" evidence="1">
    <location>
        <begin position="320"/>
        <end position="361"/>
    </location>
</feature>
<feature type="region of interest" description="Disordered" evidence="1">
    <location>
        <begin position="374"/>
        <end position="414"/>
    </location>
</feature>
<dbReference type="EMBL" id="HBIB01026254">
    <property type="protein sequence ID" value="CAE0254702.1"/>
    <property type="molecule type" value="Transcribed_RNA"/>
</dbReference>
<feature type="region of interest" description="Disordered" evidence="1">
    <location>
        <begin position="1"/>
        <end position="26"/>
    </location>
</feature>
<proteinExistence type="predicted"/>
<evidence type="ECO:0000256" key="1">
    <source>
        <dbReference type="SAM" id="MobiDB-lite"/>
    </source>
</evidence>
<organism evidence="2">
    <name type="scientific">Palpitomonas bilix</name>
    <dbReference type="NCBI Taxonomy" id="652834"/>
    <lineage>
        <taxon>Eukaryota</taxon>
        <taxon>Eukaryota incertae sedis</taxon>
    </lineage>
</organism>
<name>A0A7S3DDX5_9EUKA</name>
<dbReference type="AlphaFoldDB" id="A0A7S3DDX5"/>
<protein>
    <submittedName>
        <fullName evidence="2">Uncharacterized protein</fullName>
    </submittedName>
</protein>